<dbReference type="PANTHER" id="PTHR13140:SF706">
    <property type="entry name" value="DILUTE CLASS UNCONVENTIONAL MYOSIN, ISOFORM C"/>
    <property type="match status" value="1"/>
</dbReference>
<feature type="region of interest" description="Disordered" evidence="8">
    <location>
        <begin position="314"/>
        <end position="334"/>
    </location>
</feature>
<dbReference type="PROSITE" id="PS50003">
    <property type="entry name" value="PH_DOMAIN"/>
    <property type="match status" value="1"/>
</dbReference>
<organism evidence="11 12">
    <name type="scientific">Aureococcus anophagefferens</name>
    <name type="common">Harmful bloom alga</name>
    <dbReference type="NCBI Taxonomy" id="44056"/>
    <lineage>
        <taxon>Eukaryota</taxon>
        <taxon>Sar</taxon>
        <taxon>Stramenopiles</taxon>
        <taxon>Ochrophyta</taxon>
        <taxon>Pelagophyceae</taxon>
        <taxon>Pelagomonadales</taxon>
        <taxon>Pelagomonadaceae</taxon>
        <taxon>Aureococcus</taxon>
    </lineage>
</organism>
<name>A0ABR1FVR0_AURAN</name>
<dbReference type="Proteomes" id="UP001363151">
    <property type="component" value="Unassembled WGS sequence"/>
</dbReference>
<comment type="similarity">
    <text evidence="6">Belongs to the TRAFAC class myosin-kinesin ATPase superfamily. Myosin family.</text>
</comment>
<dbReference type="PANTHER" id="PTHR13140">
    <property type="entry name" value="MYOSIN"/>
    <property type="match status" value="1"/>
</dbReference>
<evidence type="ECO:0000256" key="4">
    <source>
        <dbReference type="ARBA" id="ARBA00023175"/>
    </source>
</evidence>
<dbReference type="SUPFAM" id="SSF50729">
    <property type="entry name" value="PH domain-like"/>
    <property type="match status" value="1"/>
</dbReference>
<evidence type="ECO:0000256" key="5">
    <source>
        <dbReference type="ARBA" id="ARBA00023203"/>
    </source>
</evidence>
<dbReference type="SMART" id="SM00233">
    <property type="entry name" value="PH"/>
    <property type="match status" value="1"/>
</dbReference>
<feature type="region of interest" description="Disordered" evidence="8">
    <location>
        <begin position="1"/>
        <end position="20"/>
    </location>
</feature>
<feature type="binding site" evidence="6">
    <location>
        <begin position="450"/>
        <end position="457"/>
    </location>
    <ligand>
        <name>ATP</name>
        <dbReference type="ChEBI" id="CHEBI:30616"/>
    </ligand>
</feature>
<dbReference type="Gene3D" id="1.20.58.530">
    <property type="match status" value="1"/>
</dbReference>
<dbReference type="Gene3D" id="1.10.10.820">
    <property type="match status" value="1"/>
</dbReference>
<feature type="coiled-coil region" evidence="7">
    <location>
        <begin position="1166"/>
        <end position="1193"/>
    </location>
</feature>
<dbReference type="PROSITE" id="PS51456">
    <property type="entry name" value="MYOSIN_MOTOR"/>
    <property type="match status" value="1"/>
</dbReference>
<evidence type="ECO:0000259" key="9">
    <source>
        <dbReference type="PROSITE" id="PS50003"/>
    </source>
</evidence>
<keyword evidence="12" id="KW-1185">Reference proteome</keyword>
<sequence>MAALFSPGGATSPSSGRTTNEISYLQPLENLTSEQLIQLLEERHVATDDCLSGGELRARAAKHNLGGMLHVGQAAIVAKAREMLVVMSRLDREIAFRPGSELGLMLAQANEWAVVKATPPKWETKVRVGDALAAVNDEHVLLRTYEDMFAAVVRAKSSKLPYTLTFRRAPFHRGWLYKKPKAGRGKESGFFSGATGWKKRYFVLAYGVLAYYDDRAECGGRHKGFYTLQNSNDHQCLVTSAPAAMMNKSDKDPGLMLVKGDERLVLKSAAAPSDVHNWAALLYLAIAHANGGNDVMRGVEKERLEKLDHAKRARAAKKGEPALDDAGASVELPDGSTRALTADERSKAHKVDGENLRAWSDMLNFGDLSEPPLLHNLRLRFAEDEIYTSVGDILVALNPFQALPIYDGDRIARYMQGGASNDEKHVFLTADAAYGDLRRSGGDQAVLISGESGAGKTETMKRVLQYLAACSAAGPAGLGAGGHSSLEDQILATNPLTEAFGNAKTVHNNNSSRFGKWTELGFDGKGSIVGASITNYLLEKARVAFQSDGERNYHAFYQVVGAGATPGTERKSLEEFRYLTQSSAKTVEGIDDASDYADMVRALETLMPDVKRDVLEVTTACLHLGSCCFEAEATGKDIGEACKVVRDGHFDHFVKLSKCDADELASSLVQRRLGTGRRSVVFVKFGDVEAGAVRDAVAKGLYGALFDNLITRLNASLAHSGASKDAKKGRAIGVLDIFGFECFAVNSFEQLCINYCNEKLQNFFTHHIFHVEQQAYAKEGVDVSAIEFVDNSNTLDTLDKGHKSVYGILDEELHVPRGSDAGFLDKTMAAFGGKKSDNVVKRPKGSKSRDSFEVVHFAGTVCYLTTGFLEKNRDEVPPDAVEALTASKSHFISQLFARGGPPDGSPKRDRASSSGGKKLSLGAQFRNQLHQLTDRMRECAPHFVRCVKTNKPKKPSLFEGNLVLRQLRYSGLLEVCRVRRAGFPWRLPRDGFVRSYGVLAPLLRNTPKMSPEALFAVVAPKLGDGQMALGKTTIFLKSKRDLDDVLDEALVNFRKRVRDFCLSRVRKMTWTKIFRLFKDVRVALEEEDAFVLDGAVKKFPKLLPFKGAPKHALVVKATKKVGELQKELAVCREIEAVVDGGDEKAIKAVVAKYGQGDVPKGRRGAVAHARKVLASLEEEARLLKAAADALAAADGAGAKAACDALRDLAEACGRSASPTLKALDRALRALDALQKALEDETSSADDVAKAAAAEGLRPSPLADCAKCALAARRHLDPATAVDLAAAATTSAAAAAAAKRLPEGSKHIGFLAKSNAALAALAGLEAVVEKATSPDADPDAIQAPLDAALRAARGAGFEDDVEPLVREAAALARRLGGMADAMGALEAVLRRDDATVEDLERALDAARAAGAEATKPYLRGRARADLLLAVDAAKRSGACDGSDVPRKGDEDELAKAWPKVGFNLVAAAEKTLSLDAGDVDAAGFKAEGDRVLKKAKAHENAHRAARDLDVAALGRNLRLAREAAVPPRFLRSADAQRALLQHAATLLGGSLGERAADPDAFLNSEDAPPLDAHAYDNVAKAVDDCAACGAAATPAHALGVALRDGPLKALRAAKAGVDDAGVCLRVALEPFHLGDDGWPSGAEEALASACDGLERALADAAAGARRLEDAASLKLNVSRDFAEKGVAALRFARTRVALECLATEAIDEQDVGALRDAPRATRMGLLEETPDAPRHRTNSSGHLVLEQPRKVDVGVPSRHLRPTRLGLDDDLDEMGSAATDATTWRGWGAVVRALRDLEAQAALKKADPTKSADMFAPSREPGGAIN</sequence>
<comment type="caution">
    <text evidence="11">The sequence shown here is derived from an EMBL/GenBank/DDBJ whole genome shotgun (WGS) entry which is preliminary data.</text>
</comment>
<dbReference type="CDD" id="cd00124">
    <property type="entry name" value="MYSc"/>
    <property type="match status" value="1"/>
</dbReference>
<accession>A0ABR1FVR0</accession>
<dbReference type="EMBL" id="JBBJCI010000222">
    <property type="protein sequence ID" value="KAK7239775.1"/>
    <property type="molecule type" value="Genomic_DNA"/>
</dbReference>
<dbReference type="Pfam" id="PF00169">
    <property type="entry name" value="PH"/>
    <property type="match status" value="1"/>
</dbReference>
<feature type="domain" description="Myosin motor" evidence="10">
    <location>
        <begin position="357"/>
        <end position="1051"/>
    </location>
</feature>
<evidence type="ECO:0000256" key="6">
    <source>
        <dbReference type="PROSITE-ProRule" id="PRU00782"/>
    </source>
</evidence>
<keyword evidence="2 6" id="KW-0067">ATP-binding</keyword>
<proteinExistence type="inferred from homology"/>
<keyword evidence="3 6" id="KW-0518">Myosin</keyword>
<evidence type="ECO:0000259" key="10">
    <source>
        <dbReference type="PROSITE" id="PS51456"/>
    </source>
</evidence>
<gene>
    <name evidence="11" type="ORF">SO694_00029120</name>
</gene>
<dbReference type="InterPro" id="IPR011993">
    <property type="entry name" value="PH-like_dom_sf"/>
</dbReference>
<dbReference type="Pfam" id="PF00063">
    <property type="entry name" value="Myosin_head"/>
    <property type="match status" value="1"/>
</dbReference>
<keyword evidence="5 6" id="KW-0009">Actin-binding</keyword>
<dbReference type="InterPro" id="IPR001849">
    <property type="entry name" value="PH_domain"/>
</dbReference>
<dbReference type="Gene3D" id="2.30.29.30">
    <property type="entry name" value="Pleckstrin-homology domain (PH domain)/Phosphotyrosine-binding domain (PTB)"/>
    <property type="match status" value="1"/>
</dbReference>
<reference evidence="11 12" key="1">
    <citation type="submission" date="2024-03" db="EMBL/GenBank/DDBJ databases">
        <title>Aureococcus anophagefferens CCMP1851 and Kratosvirus quantuckense: Draft genome of a second virus-susceptible host strain in the model system.</title>
        <authorList>
            <person name="Chase E."/>
            <person name="Truchon A.R."/>
            <person name="Schepens W."/>
            <person name="Wilhelm S.W."/>
        </authorList>
    </citation>
    <scope>NUCLEOTIDE SEQUENCE [LARGE SCALE GENOMIC DNA]</scope>
    <source>
        <strain evidence="11 12">CCMP1851</strain>
    </source>
</reference>
<dbReference type="Gene3D" id="3.40.850.10">
    <property type="entry name" value="Kinesin motor domain"/>
    <property type="match status" value="1"/>
</dbReference>
<keyword evidence="4 6" id="KW-0505">Motor protein</keyword>
<evidence type="ECO:0000313" key="12">
    <source>
        <dbReference type="Proteomes" id="UP001363151"/>
    </source>
</evidence>
<dbReference type="CDD" id="cd00821">
    <property type="entry name" value="PH"/>
    <property type="match status" value="1"/>
</dbReference>
<protein>
    <submittedName>
        <fullName evidence="11">Myosin-like protein</fullName>
    </submittedName>
</protein>
<evidence type="ECO:0000256" key="3">
    <source>
        <dbReference type="ARBA" id="ARBA00023123"/>
    </source>
</evidence>
<evidence type="ECO:0000256" key="7">
    <source>
        <dbReference type="SAM" id="Coils"/>
    </source>
</evidence>
<feature type="domain" description="PH" evidence="9">
    <location>
        <begin position="169"/>
        <end position="287"/>
    </location>
</feature>
<keyword evidence="7" id="KW-0175">Coiled coil</keyword>
<feature type="region of interest" description="Disordered" evidence="8">
    <location>
        <begin position="895"/>
        <end position="918"/>
    </location>
</feature>
<evidence type="ECO:0000313" key="11">
    <source>
        <dbReference type="EMBL" id="KAK7239775.1"/>
    </source>
</evidence>
<evidence type="ECO:0000256" key="8">
    <source>
        <dbReference type="SAM" id="MobiDB-lite"/>
    </source>
</evidence>
<evidence type="ECO:0000256" key="1">
    <source>
        <dbReference type="ARBA" id="ARBA00022741"/>
    </source>
</evidence>
<dbReference type="Gene3D" id="1.20.120.720">
    <property type="entry name" value="Myosin VI head, motor domain, U50 subdomain"/>
    <property type="match status" value="1"/>
</dbReference>
<feature type="region of interest" description="Actin-binding" evidence="6">
    <location>
        <begin position="929"/>
        <end position="951"/>
    </location>
</feature>
<keyword evidence="1 6" id="KW-0547">Nucleotide-binding</keyword>
<dbReference type="InterPro" id="IPR001609">
    <property type="entry name" value="Myosin_head_motor_dom-like"/>
</dbReference>
<dbReference type="PRINTS" id="PR00193">
    <property type="entry name" value="MYOSINHEAVY"/>
</dbReference>
<dbReference type="SMART" id="SM00242">
    <property type="entry name" value="MYSc"/>
    <property type="match status" value="1"/>
</dbReference>
<dbReference type="SUPFAM" id="SSF52540">
    <property type="entry name" value="P-loop containing nucleoside triphosphate hydrolases"/>
    <property type="match status" value="1"/>
</dbReference>
<dbReference type="InterPro" id="IPR027417">
    <property type="entry name" value="P-loop_NTPase"/>
</dbReference>
<feature type="region of interest" description="Disordered" evidence="8">
    <location>
        <begin position="1803"/>
        <end position="1825"/>
    </location>
</feature>
<evidence type="ECO:0000256" key="2">
    <source>
        <dbReference type="ARBA" id="ARBA00022840"/>
    </source>
</evidence>
<dbReference type="InterPro" id="IPR036961">
    <property type="entry name" value="Kinesin_motor_dom_sf"/>
</dbReference>
<feature type="compositionally biased region" description="Polar residues" evidence="8">
    <location>
        <begin position="9"/>
        <end position="20"/>
    </location>
</feature>